<keyword evidence="3" id="KW-1185">Reference proteome</keyword>
<evidence type="ECO:0000256" key="1">
    <source>
        <dbReference type="SAM" id="MobiDB-lite"/>
    </source>
</evidence>
<comment type="caution">
    <text evidence="2">The sequence shown here is derived from an EMBL/GenBank/DDBJ whole genome shotgun (WGS) entry which is preliminary data.</text>
</comment>
<name>A0ABR1TQQ0_9PEZI</name>
<feature type="compositionally biased region" description="Polar residues" evidence="1">
    <location>
        <begin position="1"/>
        <end position="15"/>
    </location>
</feature>
<organism evidence="2 3">
    <name type="scientific">Apiospora saccharicola</name>
    <dbReference type="NCBI Taxonomy" id="335842"/>
    <lineage>
        <taxon>Eukaryota</taxon>
        <taxon>Fungi</taxon>
        <taxon>Dikarya</taxon>
        <taxon>Ascomycota</taxon>
        <taxon>Pezizomycotina</taxon>
        <taxon>Sordariomycetes</taxon>
        <taxon>Xylariomycetidae</taxon>
        <taxon>Amphisphaeriales</taxon>
        <taxon>Apiosporaceae</taxon>
        <taxon>Apiospora</taxon>
    </lineage>
</organism>
<proteinExistence type="predicted"/>
<dbReference type="EMBL" id="JAQQWM010000009">
    <property type="protein sequence ID" value="KAK8048018.1"/>
    <property type="molecule type" value="Genomic_DNA"/>
</dbReference>
<feature type="compositionally biased region" description="Polar residues" evidence="1">
    <location>
        <begin position="145"/>
        <end position="155"/>
    </location>
</feature>
<evidence type="ECO:0000313" key="3">
    <source>
        <dbReference type="Proteomes" id="UP001446871"/>
    </source>
</evidence>
<feature type="region of interest" description="Disordered" evidence="1">
    <location>
        <begin position="1"/>
        <end position="41"/>
    </location>
</feature>
<feature type="compositionally biased region" description="Low complexity" evidence="1">
    <location>
        <begin position="163"/>
        <end position="177"/>
    </location>
</feature>
<protein>
    <submittedName>
        <fullName evidence="2">Uncharacterized protein</fullName>
    </submittedName>
</protein>
<sequence length="177" mass="19117">MSTTTSAPANKSTSSAPQARPPRPRRPLRQQHSTRNTTENALSCRQTIAGCRVLPSLDRTPLASNFGPRGAQTSIRGLCWYQHRARRLRHHQLKSQLPALISRTGNPSINTFHNYTSNAILTREEVTKSYGSSGVGVPTLFETATRPTNATTSSAEPGPKGTPAPTLSSAPTPNFLC</sequence>
<reference evidence="2 3" key="1">
    <citation type="submission" date="2023-01" db="EMBL/GenBank/DDBJ databases">
        <title>Analysis of 21 Apiospora genomes using comparative genomics revels a genus with tremendous synthesis potential of carbohydrate active enzymes and secondary metabolites.</title>
        <authorList>
            <person name="Sorensen T."/>
        </authorList>
    </citation>
    <scope>NUCLEOTIDE SEQUENCE [LARGE SCALE GENOMIC DNA]</scope>
    <source>
        <strain evidence="2 3">CBS 83171</strain>
    </source>
</reference>
<feature type="region of interest" description="Disordered" evidence="1">
    <location>
        <begin position="142"/>
        <end position="177"/>
    </location>
</feature>
<dbReference type="Proteomes" id="UP001446871">
    <property type="component" value="Unassembled WGS sequence"/>
</dbReference>
<gene>
    <name evidence="2" type="ORF">PG996_016082</name>
</gene>
<accession>A0ABR1TQQ0</accession>
<evidence type="ECO:0000313" key="2">
    <source>
        <dbReference type="EMBL" id="KAK8048018.1"/>
    </source>
</evidence>